<dbReference type="SUPFAM" id="SSF51230">
    <property type="entry name" value="Single hybrid motif"/>
    <property type="match status" value="1"/>
</dbReference>
<keyword evidence="4" id="KW-0808">Transferase</keyword>
<proteinExistence type="inferred from homology"/>
<dbReference type="Pfam" id="PF02817">
    <property type="entry name" value="E3_binding"/>
    <property type="match status" value="1"/>
</dbReference>
<dbReference type="SUPFAM" id="SSF47005">
    <property type="entry name" value="Peripheral subunit-binding domain of 2-oxo acid dehydrogenase complex"/>
    <property type="match status" value="1"/>
</dbReference>
<evidence type="ECO:0000313" key="7">
    <source>
        <dbReference type="EMBL" id="TDG13319.1"/>
    </source>
</evidence>
<evidence type="ECO:0000256" key="4">
    <source>
        <dbReference type="RuleBase" id="RU003423"/>
    </source>
</evidence>
<dbReference type="SUPFAM" id="SSF52777">
    <property type="entry name" value="CoA-dependent acyltransferases"/>
    <property type="match status" value="1"/>
</dbReference>
<dbReference type="Pfam" id="PF00364">
    <property type="entry name" value="Biotin_lipoyl"/>
    <property type="match status" value="1"/>
</dbReference>
<protein>
    <recommendedName>
        <fullName evidence="4">Dihydrolipoamide acetyltransferase component of pyruvate dehydrogenase complex</fullName>
        <ecNumber evidence="4">2.3.1.-</ecNumber>
    </recommendedName>
</protein>
<dbReference type="Proteomes" id="UP000295554">
    <property type="component" value="Unassembled WGS sequence"/>
</dbReference>
<dbReference type="GO" id="GO:0016746">
    <property type="term" value="F:acyltransferase activity"/>
    <property type="evidence" value="ECO:0007669"/>
    <property type="project" value="UniProtKB-KW"/>
</dbReference>
<organism evidence="7 8">
    <name type="scientific">Seongchinamella unica</name>
    <dbReference type="NCBI Taxonomy" id="2547392"/>
    <lineage>
        <taxon>Bacteria</taxon>
        <taxon>Pseudomonadati</taxon>
        <taxon>Pseudomonadota</taxon>
        <taxon>Gammaproteobacteria</taxon>
        <taxon>Cellvibrionales</taxon>
        <taxon>Halieaceae</taxon>
        <taxon>Seongchinamella</taxon>
    </lineage>
</organism>
<dbReference type="Gene3D" id="2.40.50.100">
    <property type="match status" value="1"/>
</dbReference>
<dbReference type="OrthoDB" id="9805770at2"/>
<dbReference type="CDD" id="cd06849">
    <property type="entry name" value="lipoyl_domain"/>
    <property type="match status" value="1"/>
</dbReference>
<dbReference type="InterPro" id="IPR001078">
    <property type="entry name" value="2-oxoacid_DH_actylTfrase"/>
</dbReference>
<dbReference type="InterPro" id="IPR023213">
    <property type="entry name" value="CAT-like_dom_sf"/>
</dbReference>
<evidence type="ECO:0000256" key="3">
    <source>
        <dbReference type="ARBA" id="ARBA00022823"/>
    </source>
</evidence>
<dbReference type="Gene3D" id="4.10.320.10">
    <property type="entry name" value="E3-binding domain"/>
    <property type="match status" value="1"/>
</dbReference>
<reference evidence="7 8" key="1">
    <citation type="submission" date="2019-03" db="EMBL/GenBank/DDBJ databases">
        <title>Seongchinamella monodicae gen. nov., sp. nov., a novel member of the Gammaproteobacteria isolated from a tidal mudflat of beach.</title>
        <authorList>
            <person name="Yang H.G."/>
            <person name="Kang J.W."/>
            <person name="Lee S.D."/>
        </authorList>
    </citation>
    <scope>NUCLEOTIDE SEQUENCE [LARGE SCALE GENOMIC DNA]</scope>
    <source>
        <strain evidence="7 8">GH4-78</strain>
    </source>
</reference>
<dbReference type="InterPro" id="IPR003016">
    <property type="entry name" value="2-oxoA_DH_lipoyl-BS"/>
</dbReference>
<dbReference type="InterPro" id="IPR036625">
    <property type="entry name" value="E3-bd_dom_sf"/>
</dbReference>
<dbReference type="EC" id="2.3.1.-" evidence="4"/>
<dbReference type="InterPro" id="IPR011053">
    <property type="entry name" value="Single_hybrid_motif"/>
</dbReference>
<dbReference type="InterPro" id="IPR045257">
    <property type="entry name" value="E2/Pdx1"/>
</dbReference>
<dbReference type="PANTHER" id="PTHR23151:SF90">
    <property type="entry name" value="DIHYDROLIPOYLLYSINE-RESIDUE ACETYLTRANSFERASE COMPONENT OF PYRUVATE DEHYDROGENASE COMPLEX, MITOCHONDRIAL-RELATED"/>
    <property type="match status" value="1"/>
</dbReference>
<feature type="domain" description="Peripheral subunit-binding (PSBD)" evidence="6">
    <location>
        <begin position="127"/>
        <end position="164"/>
    </location>
</feature>
<dbReference type="InterPro" id="IPR004167">
    <property type="entry name" value="PSBD"/>
</dbReference>
<sequence>MPKLIPITIPKWGIEMEHGTISEWRVAEGDKVAKGDELVDIETDKIVNSFEAAHDGVLLRILAEEGDDLAVGTLIGVMASEQVAEDEIDAFIAANSLASPVAAEEADARADQIAATATEQSGSQPARISPALRRKAERLGLDPRTIAGSGYGGRILRDDIEAARASGDGMPLRQLQGAQKTIAERMTLAKQNIPHFYLQRDCTMEAPLAALDALREQSSAPVTINHLLVHAVAGALRAYPSLNINVLPNGIRELDSIDIAIAVETGDSLLTPVIRDIGEADITRIAQLSAEVVARTRNKELTAQDLEGGAITVSNLGMLGVDSFTAIINPPQVMILAVGGIRQRVVLDNGQVTAERFCSLSLACDHRVINGATGARFLAAICEGLDSM</sequence>
<comment type="cofactor">
    <cofactor evidence="1 4">
        <name>(R)-lipoate</name>
        <dbReference type="ChEBI" id="CHEBI:83088"/>
    </cofactor>
</comment>
<dbReference type="Gene3D" id="3.30.559.10">
    <property type="entry name" value="Chloramphenicol acetyltransferase-like domain"/>
    <property type="match status" value="1"/>
</dbReference>
<dbReference type="InterPro" id="IPR000089">
    <property type="entry name" value="Biotin_lipoyl"/>
</dbReference>
<evidence type="ECO:0000259" key="6">
    <source>
        <dbReference type="PROSITE" id="PS51826"/>
    </source>
</evidence>
<dbReference type="EMBL" id="SMSE01000002">
    <property type="protein sequence ID" value="TDG13319.1"/>
    <property type="molecule type" value="Genomic_DNA"/>
</dbReference>
<dbReference type="PANTHER" id="PTHR23151">
    <property type="entry name" value="DIHYDROLIPOAMIDE ACETYL/SUCCINYL-TRANSFERASE-RELATED"/>
    <property type="match status" value="1"/>
</dbReference>
<dbReference type="GO" id="GO:0045254">
    <property type="term" value="C:pyruvate dehydrogenase complex"/>
    <property type="evidence" value="ECO:0007669"/>
    <property type="project" value="InterPro"/>
</dbReference>
<dbReference type="AlphaFoldDB" id="A0A4R5LR38"/>
<dbReference type="GO" id="GO:0006086">
    <property type="term" value="P:pyruvate decarboxylation to acetyl-CoA"/>
    <property type="evidence" value="ECO:0007669"/>
    <property type="project" value="InterPro"/>
</dbReference>
<comment type="similarity">
    <text evidence="2 4">Belongs to the 2-oxoacid dehydrogenase family.</text>
</comment>
<evidence type="ECO:0000256" key="2">
    <source>
        <dbReference type="ARBA" id="ARBA00007317"/>
    </source>
</evidence>
<keyword evidence="8" id="KW-1185">Reference proteome</keyword>
<feature type="domain" description="Lipoyl-binding" evidence="5">
    <location>
        <begin position="4"/>
        <end position="79"/>
    </location>
</feature>
<comment type="caution">
    <text evidence="7">The sequence shown here is derived from an EMBL/GenBank/DDBJ whole genome shotgun (WGS) entry which is preliminary data.</text>
</comment>
<evidence type="ECO:0000259" key="5">
    <source>
        <dbReference type="PROSITE" id="PS50968"/>
    </source>
</evidence>
<dbReference type="RefSeq" id="WP_133211180.1">
    <property type="nucleotide sequence ID" value="NZ_SMSE01000002.1"/>
</dbReference>
<gene>
    <name evidence="7" type="ORF">E2F43_07175</name>
</gene>
<keyword evidence="4" id="KW-0012">Acyltransferase</keyword>
<dbReference type="PROSITE" id="PS50968">
    <property type="entry name" value="BIOTINYL_LIPOYL"/>
    <property type="match status" value="1"/>
</dbReference>
<dbReference type="Pfam" id="PF00198">
    <property type="entry name" value="2-oxoacid_dh"/>
    <property type="match status" value="1"/>
</dbReference>
<evidence type="ECO:0000313" key="8">
    <source>
        <dbReference type="Proteomes" id="UP000295554"/>
    </source>
</evidence>
<dbReference type="PROSITE" id="PS51826">
    <property type="entry name" value="PSBD"/>
    <property type="match status" value="1"/>
</dbReference>
<accession>A0A4R5LR38</accession>
<evidence type="ECO:0000256" key="1">
    <source>
        <dbReference type="ARBA" id="ARBA00001938"/>
    </source>
</evidence>
<name>A0A4R5LR38_9GAMM</name>
<keyword evidence="3 4" id="KW-0450">Lipoyl</keyword>
<dbReference type="PROSITE" id="PS00189">
    <property type="entry name" value="LIPOYL"/>
    <property type="match status" value="1"/>
</dbReference>